<dbReference type="AlphaFoldDB" id="A0A3N4UQU9"/>
<feature type="transmembrane region" description="Helical" evidence="1">
    <location>
        <begin position="324"/>
        <end position="346"/>
    </location>
</feature>
<protein>
    <submittedName>
        <fullName evidence="2">Uncharacterized protein involved in response to NO</fullName>
    </submittedName>
</protein>
<gene>
    <name evidence="2" type="ORF">EDC62_0777</name>
</gene>
<evidence type="ECO:0000256" key="1">
    <source>
        <dbReference type="SAM" id="Phobius"/>
    </source>
</evidence>
<dbReference type="OrthoDB" id="9770040at2"/>
<feature type="transmembrane region" description="Helical" evidence="1">
    <location>
        <begin position="66"/>
        <end position="86"/>
    </location>
</feature>
<evidence type="ECO:0000313" key="2">
    <source>
        <dbReference type="EMBL" id="RPE73066.1"/>
    </source>
</evidence>
<feature type="transmembrane region" description="Helical" evidence="1">
    <location>
        <begin position="387"/>
        <end position="405"/>
    </location>
</feature>
<organism evidence="2 3">
    <name type="scientific">Tibeticola sediminis</name>
    <dbReference type="NCBI Taxonomy" id="1917811"/>
    <lineage>
        <taxon>Bacteria</taxon>
        <taxon>Pseudomonadati</taxon>
        <taxon>Pseudomonadota</taxon>
        <taxon>Betaproteobacteria</taxon>
        <taxon>Burkholderiales</taxon>
        <taxon>Comamonadaceae</taxon>
        <taxon>Tibeticola</taxon>
    </lineage>
</organism>
<keyword evidence="1" id="KW-0472">Membrane</keyword>
<dbReference type="InterPro" id="IPR010266">
    <property type="entry name" value="NnrS"/>
</dbReference>
<feature type="transmembrane region" description="Helical" evidence="1">
    <location>
        <begin position="358"/>
        <end position="381"/>
    </location>
</feature>
<evidence type="ECO:0000313" key="3">
    <source>
        <dbReference type="Proteomes" id="UP000272193"/>
    </source>
</evidence>
<name>A0A3N4UQU9_9BURK</name>
<dbReference type="Pfam" id="PF05940">
    <property type="entry name" value="NnrS"/>
    <property type="match status" value="1"/>
</dbReference>
<feature type="transmembrane region" description="Helical" evidence="1">
    <location>
        <begin position="256"/>
        <end position="285"/>
    </location>
</feature>
<sequence>MSAAPPPVTDPSASGWRLSALLRAPHRLAFFLATVMLLVASGWWIAVLAQRVGWAEPWPWAVSPTLAHGSIMVYGFMPLFFAGFLFTAGPKWLAVPGPEARELLAPLLAYTFAWPVFLVGACVSVGWASAGLWLAALALAALTARFWRLILASAVPDRVHATAIGVALALGVLALAAEAGALLAGDDARARVLLLSGLWACVVPVFVVVAHRMLPFFTSAVLPFIEVWRPFWVLWLMLAAAGLELMSVWLDALGPAWPLLLGVRAVLELVLGAVLIGLAVVWGLAQSLRHRLLAMLHLGFLWLGLAFALAGLTRGLGLWLDDVVLPLGALHALTMGCLGSLVVAMVTRVSSGHSGRPLAADGWVWGLFWLLQVAVLIRLVAALPRLGGGWLLAAAALWGLVMLLWGQRHLRWYGQARADGRPG</sequence>
<keyword evidence="1" id="KW-1133">Transmembrane helix</keyword>
<feature type="transmembrane region" description="Helical" evidence="1">
    <location>
        <begin position="231"/>
        <end position="250"/>
    </location>
</feature>
<feature type="transmembrane region" description="Helical" evidence="1">
    <location>
        <begin position="107"/>
        <end position="127"/>
    </location>
</feature>
<feature type="transmembrane region" description="Helical" evidence="1">
    <location>
        <begin position="190"/>
        <end position="210"/>
    </location>
</feature>
<dbReference type="RefSeq" id="WP_124220608.1">
    <property type="nucleotide sequence ID" value="NZ_RKQL01000001.1"/>
</dbReference>
<dbReference type="Proteomes" id="UP000272193">
    <property type="component" value="Unassembled WGS sequence"/>
</dbReference>
<keyword evidence="3" id="KW-1185">Reference proteome</keyword>
<feature type="transmembrane region" description="Helical" evidence="1">
    <location>
        <begin position="133"/>
        <end position="151"/>
    </location>
</feature>
<dbReference type="EMBL" id="RKQL01000001">
    <property type="protein sequence ID" value="RPE73066.1"/>
    <property type="molecule type" value="Genomic_DNA"/>
</dbReference>
<feature type="transmembrane region" description="Helical" evidence="1">
    <location>
        <begin position="292"/>
        <end position="312"/>
    </location>
</feature>
<comment type="caution">
    <text evidence="2">The sequence shown here is derived from an EMBL/GenBank/DDBJ whole genome shotgun (WGS) entry which is preliminary data.</text>
</comment>
<proteinExistence type="predicted"/>
<feature type="transmembrane region" description="Helical" evidence="1">
    <location>
        <begin position="163"/>
        <end position="184"/>
    </location>
</feature>
<accession>A0A3N4UQU9</accession>
<keyword evidence="1" id="KW-0812">Transmembrane</keyword>
<feature type="transmembrane region" description="Helical" evidence="1">
    <location>
        <begin position="28"/>
        <end position="46"/>
    </location>
</feature>
<reference evidence="2 3" key="1">
    <citation type="submission" date="2018-11" db="EMBL/GenBank/DDBJ databases">
        <title>Genomic Encyclopedia of Type Strains, Phase IV (KMG-IV): sequencing the most valuable type-strain genomes for metagenomic binning, comparative biology and taxonomic classification.</title>
        <authorList>
            <person name="Goeker M."/>
        </authorList>
    </citation>
    <scope>NUCLEOTIDE SEQUENCE [LARGE SCALE GENOMIC DNA]</scope>
    <source>
        <strain evidence="2 3">DSM 101684</strain>
    </source>
</reference>